<keyword evidence="4 6" id="KW-0472">Membrane</keyword>
<keyword evidence="3 6" id="KW-1133">Transmembrane helix</keyword>
<evidence type="ECO:0000256" key="6">
    <source>
        <dbReference type="SAM" id="Phobius"/>
    </source>
</evidence>
<evidence type="ECO:0000313" key="7">
    <source>
        <dbReference type="EMBL" id="KAG7193353.1"/>
    </source>
</evidence>
<evidence type="ECO:0000256" key="4">
    <source>
        <dbReference type="ARBA" id="ARBA00023136"/>
    </source>
</evidence>
<evidence type="ECO:0000256" key="2">
    <source>
        <dbReference type="ARBA" id="ARBA00022692"/>
    </source>
</evidence>
<sequence>MSESESHSGSAPNSAPLPSISVSSNPSAEKSRTPQEAESMANQKASTVAVNNDSSVAPPASKDTTSGPKKKVLRRKIKGPNPLKKKIWLAGHASVIAFGILYCVLLFLRINKWYIRFICYRLSNVGSVFALGAAISHKYGLRYLPPTPTLFAQQDFQYLIIAAVNIISFRSMFKLLPFVLISLLHIGDEFKVTAITGQSTFLASLIAYDELFLIIYLVLRTLLFRSSLGFQLVVYLCFYWLRILYNNDTAKLFSTLMENMDINVSTIKNEKIQKFWAKAKKHIDDRAHKN</sequence>
<evidence type="ECO:0000256" key="5">
    <source>
        <dbReference type="SAM" id="MobiDB-lite"/>
    </source>
</evidence>
<feature type="region of interest" description="Disordered" evidence="5">
    <location>
        <begin position="1"/>
        <end position="73"/>
    </location>
</feature>
<dbReference type="InterPro" id="IPR051645">
    <property type="entry name" value="PER33/POM33_regulator"/>
</dbReference>
<gene>
    <name evidence="7" type="ORF">KQ657_000770</name>
</gene>
<dbReference type="EMBL" id="JAHMUF010000012">
    <property type="protein sequence ID" value="KAG7193353.1"/>
    <property type="molecule type" value="Genomic_DNA"/>
</dbReference>
<dbReference type="GO" id="GO:0016020">
    <property type="term" value="C:membrane"/>
    <property type="evidence" value="ECO:0007669"/>
    <property type="project" value="UniProtKB-SubCell"/>
</dbReference>
<keyword evidence="2 6" id="KW-0812">Transmembrane</keyword>
<feature type="compositionally biased region" description="Polar residues" evidence="5">
    <location>
        <begin position="36"/>
        <end position="55"/>
    </location>
</feature>
<feature type="transmembrane region" description="Helical" evidence="6">
    <location>
        <begin position="201"/>
        <end position="219"/>
    </location>
</feature>
<dbReference type="OrthoDB" id="5581259at2759"/>
<comment type="subcellular location">
    <subcellularLocation>
        <location evidence="1">Membrane</location>
        <topology evidence="1">Multi-pass membrane protein</topology>
    </subcellularLocation>
</comment>
<evidence type="ECO:0000256" key="1">
    <source>
        <dbReference type="ARBA" id="ARBA00004141"/>
    </source>
</evidence>
<proteinExistence type="predicted"/>
<dbReference type="PANTHER" id="PTHR12703:SF3">
    <property type="entry name" value="ABR032WP"/>
    <property type="match status" value="1"/>
</dbReference>
<feature type="transmembrane region" description="Helical" evidence="6">
    <location>
        <begin position="87"/>
        <end position="108"/>
    </location>
</feature>
<dbReference type="GeneID" id="66114144"/>
<dbReference type="PANTHER" id="PTHR12703">
    <property type="entry name" value="TRANSMEMBRANE PROTEIN 33"/>
    <property type="match status" value="1"/>
</dbReference>
<feature type="transmembrane region" description="Helical" evidence="6">
    <location>
        <begin position="226"/>
        <end position="245"/>
    </location>
</feature>
<comment type="caution">
    <text evidence="7">The sequence shown here is derived from an EMBL/GenBank/DDBJ whole genome shotgun (WGS) entry which is preliminary data.</text>
</comment>
<reference evidence="7" key="1">
    <citation type="submission" date="2021-03" db="EMBL/GenBank/DDBJ databases">
        <authorList>
            <person name="Palmer J.M."/>
        </authorList>
    </citation>
    <scope>NUCLEOTIDE SEQUENCE</scope>
    <source>
        <strain evidence="7">ARV_011</strain>
    </source>
</reference>
<accession>A0A9P7V8P5</accession>
<name>A0A9P7V8P5_9ASCO</name>
<dbReference type="GO" id="GO:0005783">
    <property type="term" value="C:endoplasmic reticulum"/>
    <property type="evidence" value="ECO:0007669"/>
    <property type="project" value="TreeGrafter"/>
</dbReference>
<dbReference type="GO" id="GO:0071786">
    <property type="term" value="P:endoplasmic reticulum tubular network organization"/>
    <property type="evidence" value="ECO:0007669"/>
    <property type="project" value="TreeGrafter"/>
</dbReference>
<evidence type="ECO:0000256" key="3">
    <source>
        <dbReference type="ARBA" id="ARBA00022989"/>
    </source>
</evidence>
<keyword evidence="8" id="KW-1185">Reference proteome</keyword>
<protein>
    <submittedName>
        <fullName evidence="7">Uncharacterized protein</fullName>
    </submittedName>
</protein>
<evidence type="ECO:0000313" key="8">
    <source>
        <dbReference type="Proteomes" id="UP000790833"/>
    </source>
</evidence>
<dbReference type="GO" id="GO:0061024">
    <property type="term" value="P:membrane organization"/>
    <property type="evidence" value="ECO:0007669"/>
    <property type="project" value="TreeGrafter"/>
</dbReference>
<feature type="transmembrane region" description="Helical" evidence="6">
    <location>
        <begin position="114"/>
        <end position="135"/>
    </location>
</feature>
<dbReference type="AlphaFoldDB" id="A0A9P7V8P5"/>
<feature type="transmembrane region" description="Helical" evidence="6">
    <location>
        <begin position="156"/>
        <end position="181"/>
    </location>
</feature>
<dbReference type="RefSeq" id="XP_043048901.1">
    <property type="nucleotide sequence ID" value="XM_043191594.1"/>
</dbReference>
<organism evidence="7 8">
    <name type="scientific">Scheffersomyces spartinae</name>
    <dbReference type="NCBI Taxonomy" id="45513"/>
    <lineage>
        <taxon>Eukaryota</taxon>
        <taxon>Fungi</taxon>
        <taxon>Dikarya</taxon>
        <taxon>Ascomycota</taxon>
        <taxon>Saccharomycotina</taxon>
        <taxon>Pichiomycetes</taxon>
        <taxon>Debaryomycetaceae</taxon>
        <taxon>Scheffersomyces</taxon>
    </lineage>
</organism>
<dbReference type="Proteomes" id="UP000790833">
    <property type="component" value="Unassembled WGS sequence"/>
</dbReference>